<reference evidence="2 3" key="1">
    <citation type="submission" date="2019-07" db="EMBL/GenBank/DDBJ databases">
        <title>De Novo Assembly of kiwifruit Actinidia rufa.</title>
        <authorList>
            <person name="Sugita-Konishi S."/>
            <person name="Sato K."/>
            <person name="Mori E."/>
            <person name="Abe Y."/>
            <person name="Kisaki G."/>
            <person name="Hamano K."/>
            <person name="Suezawa K."/>
            <person name="Otani M."/>
            <person name="Fukuda T."/>
            <person name="Manabe T."/>
            <person name="Gomi K."/>
            <person name="Tabuchi M."/>
            <person name="Akimitsu K."/>
            <person name="Kataoka I."/>
        </authorList>
    </citation>
    <scope>NUCLEOTIDE SEQUENCE [LARGE SCALE GENOMIC DNA]</scope>
    <source>
        <strain evidence="3">cv. Fuchu</strain>
    </source>
</reference>
<protein>
    <submittedName>
        <fullName evidence="2">Protein kinase superfamily protein</fullName>
    </submittedName>
</protein>
<proteinExistence type="predicted"/>
<dbReference type="EMBL" id="BJWL01000001">
    <property type="protein sequence ID" value="GFY81570.1"/>
    <property type="molecule type" value="Genomic_DNA"/>
</dbReference>
<sequence length="330" mass="36252">MKGIQLAIFPICISSEGSLLGNGNVSAISVETKGNFVPWLERINEVENAKIVGSRRVVDCLCNKQKGYSGIRLWSVKGEREGGDALLKSLLHCKGSVMAAASGCGRYPADDDDSHGFFPISSDTMLTRGKKLGLVLESFSVELVVLAIWKEAFQVCNYWLDSNMEDDLPGKCSAKESRPIQEAASLFLNSEEKVDFNIPRAVSIWAEQGFLVAFDRAENLSIRIQDMDGNAQMPDAMEIVFQAALEVARTGGVDEFMGNNDSAAVSYSKAMLLLLFLLGEAMSLPLNPPFSLTPADRKRIEGYLVNFESRHSHFKMSQTSPKQSLDCFTN</sequence>
<accession>A0A7J0E582</accession>
<evidence type="ECO:0000313" key="3">
    <source>
        <dbReference type="Proteomes" id="UP000585474"/>
    </source>
</evidence>
<dbReference type="InterPro" id="IPR056281">
    <property type="entry name" value="MIT_ATG1a/b/c"/>
</dbReference>
<organism evidence="2 3">
    <name type="scientific">Actinidia rufa</name>
    <dbReference type="NCBI Taxonomy" id="165716"/>
    <lineage>
        <taxon>Eukaryota</taxon>
        <taxon>Viridiplantae</taxon>
        <taxon>Streptophyta</taxon>
        <taxon>Embryophyta</taxon>
        <taxon>Tracheophyta</taxon>
        <taxon>Spermatophyta</taxon>
        <taxon>Magnoliopsida</taxon>
        <taxon>eudicotyledons</taxon>
        <taxon>Gunneridae</taxon>
        <taxon>Pentapetalae</taxon>
        <taxon>asterids</taxon>
        <taxon>Ericales</taxon>
        <taxon>Actinidiaceae</taxon>
        <taxon>Actinidia</taxon>
    </lineage>
</organism>
<dbReference type="OrthoDB" id="346907at2759"/>
<evidence type="ECO:0000313" key="2">
    <source>
        <dbReference type="EMBL" id="GFY81570.1"/>
    </source>
</evidence>
<name>A0A7J0E582_9ERIC</name>
<dbReference type="Pfam" id="PF24497">
    <property type="entry name" value="MIT_ATG1"/>
    <property type="match status" value="1"/>
</dbReference>
<keyword evidence="2" id="KW-0418">Kinase</keyword>
<feature type="domain" description="ATG1a/b/c MIT" evidence="1">
    <location>
        <begin position="133"/>
        <end position="225"/>
    </location>
</feature>
<keyword evidence="2" id="KW-0808">Transferase</keyword>
<dbReference type="AlphaFoldDB" id="A0A7J0E582"/>
<evidence type="ECO:0000259" key="1">
    <source>
        <dbReference type="Pfam" id="PF24497"/>
    </source>
</evidence>
<keyword evidence="3" id="KW-1185">Reference proteome</keyword>
<comment type="caution">
    <text evidence="2">The sequence shown here is derived from an EMBL/GenBank/DDBJ whole genome shotgun (WGS) entry which is preliminary data.</text>
</comment>
<dbReference type="GO" id="GO:0016301">
    <property type="term" value="F:kinase activity"/>
    <property type="evidence" value="ECO:0007669"/>
    <property type="project" value="UniProtKB-KW"/>
</dbReference>
<gene>
    <name evidence="2" type="ORF">Acr_01g0013790</name>
</gene>
<dbReference type="Proteomes" id="UP000585474">
    <property type="component" value="Unassembled WGS sequence"/>
</dbReference>